<sequence length="649" mass="71425">MIEQLSFTVRFPPTDHYPLGRAFDRTFDFSKGMTAITGPNENGKTLTLEMIEFLLFGSAALRGAAADYKHLKASGLITIRGHRYSISRTVKNAALASDHNGETLAVGTKPVNARILQILGYGLDVFRVANVANQGDAERLSKMKPTERKAMVDRLIGADAIEEIARWCGEQALGVSREIAGLESGLGAEPVRPVKPEGYQPADELRKEIANLRTMRETIVQGEAFLANEPVVPVVGPALTEVPLATLEKADQILGLRTYDFDLAEAEAGYVAYDQWCSRQRFVERYFPQPTVTQDQVDQQNRRNGLARDRQRLRQSPEIVCPCGKPFTTADAEIARIEAELAGIPQLEGYAQPDLDREEKAIRTWSLESVRVEWERLKDVPAVPRPSRELSEAKGAVHVSEVAAALKELGLAGRSREDVQALATQVRQRDALLAAQAEAQARLTTWAVQARATRAALSLARRGAPPGRLEAAEQLLTAVSVYDTQQAAYERAFTDWAQGRDRLTDLRREEDSWRQGKMALNEVRQETKTYLAPALSRVASHMLSQMTGGARGRIAVDEDFEIQVDGQPLNTLSGSGKVCANLAVRLGLGRILTNGVFPVFMGDEMDASMDADRAGHLHDALTALDGKLHQILVITHKTPVCPRVIKLEN</sequence>
<evidence type="ECO:0000259" key="1">
    <source>
        <dbReference type="Pfam" id="PF13476"/>
    </source>
</evidence>
<evidence type="ECO:0000313" key="3">
    <source>
        <dbReference type="Proteomes" id="UP001055102"/>
    </source>
</evidence>
<dbReference type="EMBL" id="BPQR01000058">
    <property type="protein sequence ID" value="GJE08009.1"/>
    <property type="molecule type" value="Genomic_DNA"/>
</dbReference>
<feature type="domain" description="Rad50/SbcC-type AAA" evidence="1">
    <location>
        <begin position="24"/>
        <end position="60"/>
    </location>
</feature>
<reference evidence="2" key="2">
    <citation type="submission" date="2021-08" db="EMBL/GenBank/DDBJ databases">
        <authorList>
            <person name="Tani A."/>
            <person name="Ola A."/>
            <person name="Ogura Y."/>
            <person name="Katsura K."/>
            <person name="Hayashi T."/>
        </authorList>
    </citation>
    <scope>NUCLEOTIDE SEQUENCE</scope>
    <source>
        <strain evidence="2">LMG 23639</strain>
    </source>
</reference>
<accession>A0ABQ4SXT0</accession>
<evidence type="ECO:0000313" key="2">
    <source>
        <dbReference type="EMBL" id="GJE08009.1"/>
    </source>
</evidence>
<keyword evidence="3" id="KW-1185">Reference proteome</keyword>
<protein>
    <submittedName>
        <fullName evidence="2">Chromosome partition protein Smc</fullName>
    </submittedName>
</protein>
<name>A0ABQ4SXT0_9HYPH</name>
<dbReference type="Pfam" id="PF13476">
    <property type="entry name" value="AAA_23"/>
    <property type="match status" value="1"/>
</dbReference>
<dbReference type="PANTHER" id="PTHR32114:SF2">
    <property type="entry name" value="ABC TRANSPORTER ABCH.3"/>
    <property type="match status" value="1"/>
</dbReference>
<dbReference type="Gene3D" id="3.40.50.300">
    <property type="entry name" value="P-loop containing nucleotide triphosphate hydrolases"/>
    <property type="match status" value="2"/>
</dbReference>
<comment type="caution">
    <text evidence="2">The sequence shown here is derived from an EMBL/GenBank/DDBJ whole genome shotgun (WGS) entry which is preliminary data.</text>
</comment>
<dbReference type="Proteomes" id="UP001055102">
    <property type="component" value="Unassembled WGS sequence"/>
</dbReference>
<dbReference type="InterPro" id="IPR038729">
    <property type="entry name" value="Rad50/SbcC_AAA"/>
</dbReference>
<proteinExistence type="predicted"/>
<organism evidence="2 3">
    <name type="scientific">Methylobacterium jeotgali</name>
    <dbReference type="NCBI Taxonomy" id="381630"/>
    <lineage>
        <taxon>Bacteria</taxon>
        <taxon>Pseudomonadati</taxon>
        <taxon>Pseudomonadota</taxon>
        <taxon>Alphaproteobacteria</taxon>
        <taxon>Hyphomicrobiales</taxon>
        <taxon>Methylobacteriaceae</taxon>
        <taxon>Methylobacterium</taxon>
    </lineage>
</organism>
<dbReference type="SUPFAM" id="SSF52540">
    <property type="entry name" value="P-loop containing nucleoside triphosphate hydrolases"/>
    <property type="match status" value="1"/>
</dbReference>
<dbReference type="PANTHER" id="PTHR32114">
    <property type="entry name" value="ABC TRANSPORTER ABCH.3"/>
    <property type="match status" value="1"/>
</dbReference>
<reference evidence="2" key="1">
    <citation type="journal article" date="2021" name="Front. Microbiol.">
        <title>Comprehensive Comparative Genomics and Phenotyping of Methylobacterium Species.</title>
        <authorList>
            <person name="Alessa O."/>
            <person name="Ogura Y."/>
            <person name="Fujitani Y."/>
            <person name="Takami H."/>
            <person name="Hayashi T."/>
            <person name="Sahin N."/>
            <person name="Tani A."/>
        </authorList>
    </citation>
    <scope>NUCLEOTIDE SEQUENCE</scope>
    <source>
        <strain evidence="2">LMG 23639</strain>
    </source>
</reference>
<dbReference type="InterPro" id="IPR027417">
    <property type="entry name" value="P-loop_NTPase"/>
</dbReference>
<gene>
    <name evidence="2" type="primary">smc_5</name>
    <name evidence="2" type="ORF">AOPFMNJM_3341</name>
</gene>
<dbReference type="RefSeq" id="WP_238277447.1">
    <property type="nucleotide sequence ID" value="NZ_BPQR01000058.1"/>
</dbReference>